<keyword evidence="10" id="KW-1185">Reference proteome</keyword>
<evidence type="ECO:0000256" key="1">
    <source>
        <dbReference type="ARBA" id="ARBA00004651"/>
    </source>
</evidence>
<dbReference type="OrthoDB" id="9799958at2"/>
<keyword evidence="5 8" id="KW-0812">Transmembrane</keyword>
<feature type="transmembrane region" description="Helical" evidence="8">
    <location>
        <begin position="55"/>
        <end position="75"/>
    </location>
</feature>
<evidence type="ECO:0000256" key="8">
    <source>
        <dbReference type="SAM" id="Phobius"/>
    </source>
</evidence>
<dbReference type="PANTHER" id="PTHR34702">
    <property type="entry name" value="NA(+)/H(+) ANTIPORTER SUBUNIT F1"/>
    <property type="match status" value="1"/>
</dbReference>
<evidence type="ECO:0000256" key="3">
    <source>
        <dbReference type="ARBA" id="ARBA00022448"/>
    </source>
</evidence>
<reference evidence="9 10" key="1">
    <citation type="submission" date="2016-10" db="EMBL/GenBank/DDBJ databases">
        <authorList>
            <person name="de Groot N.N."/>
        </authorList>
    </citation>
    <scope>NUCLEOTIDE SEQUENCE [LARGE SCALE GENOMIC DNA]</scope>
    <source>
        <strain evidence="9 10">SLAS-1</strain>
    </source>
</reference>
<evidence type="ECO:0000313" key="10">
    <source>
        <dbReference type="Proteomes" id="UP000199476"/>
    </source>
</evidence>
<keyword evidence="3" id="KW-0813">Transport</keyword>
<dbReference type="GO" id="GO:0005886">
    <property type="term" value="C:plasma membrane"/>
    <property type="evidence" value="ECO:0007669"/>
    <property type="project" value="UniProtKB-SubCell"/>
</dbReference>
<dbReference type="GO" id="GO:0015385">
    <property type="term" value="F:sodium:proton antiporter activity"/>
    <property type="evidence" value="ECO:0007669"/>
    <property type="project" value="TreeGrafter"/>
</dbReference>
<proteinExistence type="inferred from homology"/>
<evidence type="ECO:0000256" key="2">
    <source>
        <dbReference type="ARBA" id="ARBA00009212"/>
    </source>
</evidence>
<comment type="similarity">
    <text evidence="2">Belongs to the CPA3 antiporters (TC 2.A.63) subunit F family.</text>
</comment>
<feature type="transmembrane region" description="Helical" evidence="8">
    <location>
        <begin position="6"/>
        <end position="21"/>
    </location>
</feature>
<feature type="transmembrane region" description="Helical" evidence="8">
    <location>
        <begin position="30"/>
        <end position="49"/>
    </location>
</feature>
<evidence type="ECO:0000313" key="9">
    <source>
        <dbReference type="EMBL" id="SDL48885.1"/>
    </source>
</evidence>
<dbReference type="Proteomes" id="UP000199476">
    <property type="component" value="Unassembled WGS sequence"/>
</dbReference>
<accession>A0A1G9KHI3</accession>
<dbReference type="InterPro" id="IPR007208">
    <property type="entry name" value="MrpF/PhaF-like"/>
</dbReference>
<dbReference type="EMBL" id="FNGO01000005">
    <property type="protein sequence ID" value="SDL48885.1"/>
    <property type="molecule type" value="Genomic_DNA"/>
</dbReference>
<keyword evidence="7 8" id="KW-0472">Membrane</keyword>
<dbReference type="Pfam" id="PF04066">
    <property type="entry name" value="MrpF_PhaF"/>
    <property type="match status" value="1"/>
</dbReference>
<keyword evidence="6 8" id="KW-1133">Transmembrane helix</keyword>
<evidence type="ECO:0000256" key="4">
    <source>
        <dbReference type="ARBA" id="ARBA00022475"/>
    </source>
</evidence>
<organism evidence="9 10">
    <name type="scientific">Halarsenatibacter silvermanii</name>
    <dbReference type="NCBI Taxonomy" id="321763"/>
    <lineage>
        <taxon>Bacteria</taxon>
        <taxon>Bacillati</taxon>
        <taxon>Bacillota</taxon>
        <taxon>Clostridia</taxon>
        <taxon>Halanaerobiales</taxon>
        <taxon>Halarsenatibacteraceae</taxon>
        <taxon>Halarsenatibacter</taxon>
    </lineage>
</organism>
<dbReference type="PANTHER" id="PTHR34702:SF1">
    <property type="entry name" value="NA(+)_H(+) ANTIPORTER SUBUNIT F"/>
    <property type="match status" value="1"/>
</dbReference>
<comment type="subcellular location">
    <subcellularLocation>
        <location evidence="1">Cell membrane</location>
        <topology evidence="1">Multi-pass membrane protein</topology>
    </subcellularLocation>
</comment>
<evidence type="ECO:0000256" key="5">
    <source>
        <dbReference type="ARBA" id="ARBA00022692"/>
    </source>
</evidence>
<gene>
    <name evidence="9" type="ORF">SAMN04488692_10514</name>
</gene>
<sequence length="91" mass="10232">MLELIIFLILLSATISFYRVIKGPSVLDRIAAVSAIGIMMLIILVIMGVFFSREIYLDVALVYGLLLFIDILVMAKYFGSPKKRRESESDS</sequence>
<name>A0A1G9KHI3_9FIRM</name>
<protein>
    <submittedName>
        <fullName evidence="9">Multicomponent Na+:H+ antiporter subunit F</fullName>
    </submittedName>
</protein>
<evidence type="ECO:0000256" key="7">
    <source>
        <dbReference type="ARBA" id="ARBA00023136"/>
    </source>
</evidence>
<dbReference type="AlphaFoldDB" id="A0A1G9KHI3"/>
<keyword evidence="4" id="KW-1003">Cell membrane</keyword>
<evidence type="ECO:0000256" key="6">
    <source>
        <dbReference type="ARBA" id="ARBA00022989"/>
    </source>
</evidence>
<dbReference type="STRING" id="321763.SAMN04488692_10514"/>
<dbReference type="RefSeq" id="WP_089758741.1">
    <property type="nucleotide sequence ID" value="NZ_FNGO01000005.1"/>
</dbReference>